<proteinExistence type="predicted"/>
<comment type="caution">
    <text evidence="1">The sequence shown here is derived from an EMBL/GenBank/DDBJ whole genome shotgun (WGS) entry which is preliminary data.</text>
</comment>
<sequence length="37" mass="3948">MSCQSAPGVNIPSSSVLPHHFPSVLPHRCPSVLPHQC</sequence>
<reference evidence="1" key="1">
    <citation type="submission" date="2023-05" db="EMBL/GenBank/DDBJ databases">
        <authorList>
            <person name="Stuckert A."/>
        </authorList>
    </citation>
    <scope>NUCLEOTIDE SEQUENCE</scope>
</reference>
<name>A0ABN9F1X8_9NEOB</name>
<keyword evidence="2" id="KW-1185">Reference proteome</keyword>
<evidence type="ECO:0000313" key="1">
    <source>
        <dbReference type="EMBL" id="CAI9591050.1"/>
    </source>
</evidence>
<organism evidence="1 2">
    <name type="scientific">Staurois parvus</name>
    <dbReference type="NCBI Taxonomy" id="386267"/>
    <lineage>
        <taxon>Eukaryota</taxon>
        <taxon>Metazoa</taxon>
        <taxon>Chordata</taxon>
        <taxon>Craniata</taxon>
        <taxon>Vertebrata</taxon>
        <taxon>Euteleostomi</taxon>
        <taxon>Amphibia</taxon>
        <taxon>Batrachia</taxon>
        <taxon>Anura</taxon>
        <taxon>Neobatrachia</taxon>
        <taxon>Ranoidea</taxon>
        <taxon>Ranidae</taxon>
        <taxon>Staurois</taxon>
    </lineage>
</organism>
<dbReference type="Proteomes" id="UP001162483">
    <property type="component" value="Unassembled WGS sequence"/>
</dbReference>
<feature type="non-terminal residue" evidence="1">
    <location>
        <position position="37"/>
    </location>
</feature>
<dbReference type="EMBL" id="CATNWA010016234">
    <property type="protein sequence ID" value="CAI9591050.1"/>
    <property type="molecule type" value="Genomic_DNA"/>
</dbReference>
<evidence type="ECO:0000313" key="2">
    <source>
        <dbReference type="Proteomes" id="UP001162483"/>
    </source>
</evidence>
<gene>
    <name evidence="1" type="ORF">SPARVUS_LOCUS11139268</name>
</gene>
<protein>
    <submittedName>
        <fullName evidence="1">Uncharacterized protein</fullName>
    </submittedName>
</protein>
<accession>A0ABN9F1X8</accession>